<proteinExistence type="predicted"/>
<dbReference type="AlphaFoldDB" id="A0A0L9TX35"/>
<reference evidence="3" key="1">
    <citation type="journal article" date="2015" name="Proc. Natl. Acad. Sci. U.S.A.">
        <title>Genome sequencing of adzuki bean (Vigna angularis) provides insight into high starch and low fat accumulation and domestication.</title>
        <authorList>
            <person name="Yang K."/>
            <person name="Tian Z."/>
            <person name="Chen C."/>
            <person name="Luo L."/>
            <person name="Zhao B."/>
            <person name="Wang Z."/>
            <person name="Yu L."/>
            <person name="Li Y."/>
            <person name="Sun Y."/>
            <person name="Li W."/>
            <person name="Chen Y."/>
            <person name="Li Y."/>
            <person name="Zhang Y."/>
            <person name="Ai D."/>
            <person name="Zhao J."/>
            <person name="Shang C."/>
            <person name="Ma Y."/>
            <person name="Wu B."/>
            <person name="Wang M."/>
            <person name="Gao L."/>
            <person name="Sun D."/>
            <person name="Zhang P."/>
            <person name="Guo F."/>
            <person name="Wang W."/>
            <person name="Li Y."/>
            <person name="Wang J."/>
            <person name="Varshney R.K."/>
            <person name="Wang J."/>
            <person name="Ling H.Q."/>
            <person name="Wan P."/>
        </authorList>
    </citation>
    <scope>NUCLEOTIDE SEQUENCE</scope>
    <source>
        <strain evidence="3">cv. Jingnong 6</strain>
    </source>
</reference>
<accession>A0A0L9TX35</accession>
<protein>
    <submittedName>
        <fullName evidence="2">Uncharacterized protein</fullName>
    </submittedName>
</protein>
<dbReference type="Gramene" id="KOM34952">
    <property type="protein sequence ID" value="KOM34952"/>
    <property type="gene ID" value="LR48_Vigan02g110200"/>
</dbReference>
<evidence type="ECO:0000256" key="1">
    <source>
        <dbReference type="SAM" id="MobiDB-lite"/>
    </source>
</evidence>
<organism evidence="2 3">
    <name type="scientific">Phaseolus angularis</name>
    <name type="common">Azuki bean</name>
    <name type="synonym">Vigna angularis</name>
    <dbReference type="NCBI Taxonomy" id="3914"/>
    <lineage>
        <taxon>Eukaryota</taxon>
        <taxon>Viridiplantae</taxon>
        <taxon>Streptophyta</taxon>
        <taxon>Embryophyta</taxon>
        <taxon>Tracheophyta</taxon>
        <taxon>Spermatophyta</taxon>
        <taxon>Magnoliopsida</taxon>
        <taxon>eudicotyledons</taxon>
        <taxon>Gunneridae</taxon>
        <taxon>Pentapetalae</taxon>
        <taxon>rosids</taxon>
        <taxon>fabids</taxon>
        <taxon>Fabales</taxon>
        <taxon>Fabaceae</taxon>
        <taxon>Papilionoideae</taxon>
        <taxon>50 kb inversion clade</taxon>
        <taxon>NPAAA clade</taxon>
        <taxon>indigoferoid/millettioid clade</taxon>
        <taxon>Phaseoleae</taxon>
        <taxon>Vigna</taxon>
    </lineage>
</organism>
<feature type="region of interest" description="Disordered" evidence="1">
    <location>
        <begin position="1"/>
        <end position="20"/>
    </location>
</feature>
<sequence>MEKVKNIITGQKTTQSQGDAAQEDSDSFTLLLLSHISQKLIFKLLKSKKRQSIVAARLLMSRMHLQNLRPSWEINEMGPSPSPITPCAPLKLEPVTLGLDVLNSHPNAKFSIFPCLLELVLNVVVSLEKKPVVEDPSTSPLRVVFVVFTCDDRTCTGVDVVTDVAKAELGNDIHGRTMWF</sequence>
<gene>
    <name evidence="2" type="ORF">LR48_Vigan02g110200</name>
</gene>
<dbReference type="EMBL" id="CM003372">
    <property type="protein sequence ID" value="KOM34952.1"/>
    <property type="molecule type" value="Genomic_DNA"/>
</dbReference>
<name>A0A0L9TX35_PHAAN</name>
<dbReference type="Proteomes" id="UP000053144">
    <property type="component" value="Chromosome 2"/>
</dbReference>
<evidence type="ECO:0000313" key="3">
    <source>
        <dbReference type="Proteomes" id="UP000053144"/>
    </source>
</evidence>
<evidence type="ECO:0000313" key="2">
    <source>
        <dbReference type="EMBL" id="KOM34952.1"/>
    </source>
</evidence>
<feature type="compositionally biased region" description="Polar residues" evidence="1">
    <location>
        <begin position="8"/>
        <end position="19"/>
    </location>
</feature>